<dbReference type="SUPFAM" id="SSF52821">
    <property type="entry name" value="Rhodanese/Cell cycle control phosphatase"/>
    <property type="match status" value="1"/>
</dbReference>
<evidence type="ECO:0000313" key="12">
    <source>
        <dbReference type="Proteomes" id="UP001248581"/>
    </source>
</evidence>
<dbReference type="Pfam" id="PF00266">
    <property type="entry name" value="Aminotran_5"/>
    <property type="match status" value="1"/>
</dbReference>
<proteinExistence type="inferred from homology"/>
<dbReference type="SUPFAM" id="SSF56281">
    <property type="entry name" value="Metallo-hydrolase/oxidoreductase"/>
    <property type="match status" value="1"/>
</dbReference>
<comment type="cofactor">
    <cofactor evidence="1 9">
        <name>pyridoxal 5'-phosphate</name>
        <dbReference type="ChEBI" id="CHEBI:597326"/>
    </cofactor>
</comment>
<comment type="similarity">
    <text evidence="2">Belongs to the class-V pyridoxal-phosphate-dependent aminotransferase family. NifS/IscS subfamily.</text>
</comment>
<dbReference type="InterPro" id="IPR015422">
    <property type="entry name" value="PyrdxlP-dep_Trfase_small"/>
</dbReference>
<keyword evidence="11" id="KW-0032">Aminotransferase</keyword>
<organism evidence="11 12">
    <name type="scientific">Thalassotalea nanhaiensis</name>
    <dbReference type="NCBI Taxonomy" id="3065648"/>
    <lineage>
        <taxon>Bacteria</taxon>
        <taxon>Pseudomonadati</taxon>
        <taxon>Pseudomonadota</taxon>
        <taxon>Gammaproteobacteria</taxon>
        <taxon>Alteromonadales</taxon>
        <taxon>Colwelliaceae</taxon>
        <taxon>Thalassotalea</taxon>
    </lineage>
</organism>
<dbReference type="SUPFAM" id="SSF53383">
    <property type="entry name" value="PLP-dependent transferases"/>
    <property type="match status" value="1"/>
</dbReference>
<comment type="catalytic activity">
    <reaction evidence="8">
        <text>(sulfur carrier)-H + L-cysteine = (sulfur carrier)-SH + L-alanine</text>
        <dbReference type="Rhea" id="RHEA:43892"/>
        <dbReference type="Rhea" id="RHEA-COMP:14737"/>
        <dbReference type="Rhea" id="RHEA-COMP:14739"/>
        <dbReference type="ChEBI" id="CHEBI:29917"/>
        <dbReference type="ChEBI" id="CHEBI:35235"/>
        <dbReference type="ChEBI" id="CHEBI:57972"/>
        <dbReference type="ChEBI" id="CHEBI:64428"/>
        <dbReference type="EC" id="2.8.1.7"/>
    </reaction>
</comment>
<dbReference type="Gene3D" id="3.40.250.10">
    <property type="entry name" value="Rhodanese-like domain"/>
    <property type="match status" value="1"/>
</dbReference>
<dbReference type="EMBL" id="CP134146">
    <property type="protein sequence ID" value="WNC67851.1"/>
    <property type="molecule type" value="Genomic_DNA"/>
</dbReference>
<sequence>MLNLTDIQPQKNEVYLDNNATTPVLPQAAEAAIHTMNLCYGNPSSSHMTGIRAKYILDSTRTLARQVIGATDGKIIFTSGATEGIQTSIISALNAARKTAHNIAKPVLLYGATEHKAVPETLKHWNQMLNIGADVVAIPVDENGILDFDFIAENVGNALMVCTMIANNETGVFQDLAGLETVIRANNSDVLWMVDCVQGLGKIPLALSNTTIDYAPFSGHKLYGPKGIGVLYVRETAPYTPIIAGGGQEGGLRSGTENLPGIASLNAIFKLLADENDDTFKSHEVLVAYRTQLAATLAEVFPTIVYNHDFDYSLPTTLNFSVEGLSSKDIMNLFDAARIRVSAGSACSSKVTGSFVLDAMGKSTWQSEGAIRMSFGPASTQAEIDHACVAIKNAVAAMRHSCLILSDADETIDSKANGLQQWIFDQQCTWCYIDQAAKEIILIDPVPELVAKFDTLVSCQNYTIKAILATHKHDEQADTPAILRELLGDKIPGGDFDQLGWNDADTTQITLANGNVAPAISIGERVLVKVALPGHTTNSVSYIMGTAVDGTLAADAIDYVFSGDTIQIGGIGRSDFDVSDSAALYASIKELSAVINDNTLICPAHDYKQLFSTTLALESANTPLLAKVIAGDIDSVDFVAEKAAIDKEITASDEPTFCGSIKESIDPSIDVTPEQLTSFLMENENVMVLDVREPHEFEAYSDINIAEQQLVNVPLTQITDFVHTFNEQKEHSAFVCICRSGSRSDAAAKTLKRMGFENVYHVPGGFALYG</sequence>
<evidence type="ECO:0000256" key="5">
    <source>
        <dbReference type="ARBA" id="ARBA00022898"/>
    </source>
</evidence>
<name>A0ABY9THE3_9GAMM</name>
<evidence type="ECO:0000256" key="6">
    <source>
        <dbReference type="ARBA" id="ARBA00023004"/>
    </source>
</evidence>
<dbReference type="PROSITE" id="PS00595">
    <property type="entry name" value="AA_TRANSFER_CLASS_5"/>
    <property type="match status" value="1"/>
</dbReference>
<dbReference type="PANTHER" id="PTHR11601">
    <property type="entry name" value="CYSTEINE DESULFURYLASE FAMILY MEMBER"/>
    <property type="match status" value="1"/>
</dbReference>
<keyword evidence="12" id="KW-1185">Reference proteome</keyword>
<accession>A0ABY9THE3</accession>
<dbReference type="InterPro" id="IPR020578">
    <property type="entry name" value="Aminotrans_V_PyrdxlP_BS"/>
</dbReference>
<dbReference type="Proteomes" id="UP001248581">
    <property type="component" value="Chromosome"/>
</dbReference>
<evidence type="ECO:0000256" key="7">
    <source>
        <dbReference type="ARBA" id="ARBA00023014"/>
    </source>
</evidence>
<dbReference type="Gene3D" id="3.60.15.10">
    <property type="entry name" value="Ribonuclease Z/Hydroxyacylglutathione hydrolase-like"/>
    <property type="match status" value="1"/>
</dbReference>
<feature type="domain" description="Rhodanese" evidence="10">
    <location>
        <begin position="682"/>
        <end position="770"/>
    </location>
</feature>
<keyword evidence="4" id="KW-0479">Metal-binding</keyword>
<dbReference type="RefSeq" id="WP_348387010.1">
    <property type="nucleotide sequence ID" value="NZ_CP134146.1"/>
</dbReference>
<keyword evidence="7" id="KW-0411">Iron-sulfur</keyword>
<evidence type="ECO:0000256" key="2">
    <source>
        <dbReference type="ARBA" id="ARBA00006490"/>
    </source>
</evidence>
<evidence type="ECO:0000256" key="4">
    <source>
        <dbReference type="ARBA" id="ARBA00022723"/>
    </source>
</evidence>
<dbReference type="GO" id="GO:0008483">
    <property type="term" value="F:transaminase activity"/>
    <property type="evidence" value="ECO:0007669"/>
    <property type="project" value="UniProtKB-KW"/>
</dbReference>
<dbReference type="InterPro" id="IPR001279">
    <property type="entry name" value="Metallo-B-lactamas"/>
</dbReference>
<evidence type="ECO:0000256" key="3">
    <source>
        <dbReference type="ARBA" id="ARBA00012239"/>
    </source>
</evidence>
<keyword evidence="6" id="KW-0408">Iron</keyword>
<keyword evidence="5" id="KW-0663">Pyridoxal phosphate</keyword>
<dbReference type="InterPro" id="IPR036866">
    <property type="entry name" value="RibonucZ/Hydroxyglut_hydro"/>
</dbReference>
<gene>
    <name evidence="11" type="ORF">RI845_15145</name>
</gene>
<keyword evidence="11" id="KW-0808">Transferase</keyword>
<dbReference type="InterPro" id="IPR015421">
    <property type="entry name" value="PyrdxlP-dep_Trfase_major"/>
</dbReference>
<evidence type="ECO:0000256" key="9">
    <source>
        <dbReference type="RuleBase" id="RU004504"/>
    </source>
</evidence>
<dbReference type="PANTHER" id="PTHR11601:SF34">
    <property type="entry name" value="CYSTEINE DESULFURASE"/>
    <property type="match status" value="1"/>
</dbReference>
<dbReference type="SMART" id="SM00849">
    <property type="entry name" value="Lactamase_B"/>
    <property type="match status" value="1"/>
</dbReference>
<dbReference type="InterPro" id="IPR015424">
    <property type="entry name" value="PyrdxlP-dep_Trfase"/>
</dbReference>
<evidence type="ECO:0000256" key="8">
    <source>
        <dbReference type="ARBA" id="ARBA00050776"/>
    </source>
</evidence>
<protein>
    <recommendedName>
        <fullName evidence="3">cysteine desulfurase</fullName>
        <ecNumber evidence="3">2.8.1.7</ecNumber>
    </recommendedName>
</protein>
<evidence type="ECO:0000259" key="10">
    <source>
        <dbReference type="PROSITE" id="PS50206"/>
    </source>
</evidence>
<dbReference type="CDD" id="cd00158">
    <property type="entry name" value="RHOD"/>
    <property type="match status" value="1"/>
</dbReference>
<dbReference type="EC" id="2.8.1.7" evidence="3"/>
<dbReference type="PROSITE" id="PS50206">
    <property type="entry name" value="RHODANESE_3"/>
    <property type="match status" value="1"/>
</dbReference>
<dbReference type="InterPro" id="IPR001763">
    <property type="entry name" value="Rhodanese-like_dom"/>
</dbReference>
<dbReference type="Gene3D" id="3.90.1150.10">
    <property type="entry name" value="Aspartate Aminotransferase, domain 1"/>
    <property type="match status" value="1"/>
</dbReference>
<dbReference type="SMART" id="SM00450">
    <property type="entry name" value="RHOD"/>
    <property type="match status" value="1"/>
</dbReference>
<reference evidence="12" key="1">
    <citation type="submission" date="2023-09" db="EMBL/GenBank/DDBJ databases">
        <authorList>
            <person name="Li S."/>
            <person name="Li X."/>
            <person name="Zhang C."/>
            <person name="Zhao Z."/>
        </authorList>
    </citation>
    <scope>NUCLEOTIDE SEQUENCE [LARGE SCALE GENOMIC DNA]</scope>
    <source>
        <strain evidence="12">SQ345</strain>
    </source>
</reference>
<dbReference type="InterPro" id="IPR036873">
    <property type="entry name" value="Rhodanese-like_dom_sf"/>
</dbReference>
<evidence type="ECO:0000313" key="11">
    <source>
        <dbReference type="EMBL" id="WNC67851.1"/>
    </source>
</evidence>
<evidence type="ECO:0000256" key="1">
    <source>
        <dbReference type="ARBA" id="ARBA00001933"/>
    </source>
</evidence>
<dbReference type="Gene3D" id="1.10.260.50">
    <property type="match status" value="1"/>
</dbReference>
<dbReference type="Gene3D" id="3.40.640.10">
    <property type="entry name" value="Type I PLP-dependent aspartate aminotransferase-like (Major domain)"/>
    <property type="match status" value="1"/>
</dbReference>
<dbReference type="InterPro" id="IPR000192">
    <property type="entry name" value="Aminotrans_V_dom"/>
</dbReference>
<dbReference type="Pfam" id="PF00581">
    <property type="entry name" value="Rhodanese"/>
    <property type="match status" value="1"/>
</dbReference>